<keyword evidence="16" id="KW-1185">Reference proteome</keyword>
<keyword evidence="6 10" id="KW-0408">Iron</keyword>
<evidence type="ECO:0000256" key="8">
    <source>
        <dbReference type="ARBA" id="ARBA00049254"/>
    </source>
</evidence>
<dbReference type="InterPro" id="IPR018028">
    <property type="entry name" value="Catalase"/>
</dbReference>
<evidence type="ECO:0000256" key="9">
    <source>
        <dbReference type="PIRSR" id="PIRSR038928-1"/>
    </source>
</evidence>
<dbReference type="InterPro" id="IPR002226">
    <property type="entry name" value="Catalase_haem_BS"/>
</dbReference>
<evidence type="ECO:0000256" key="13">
    <source>
        <dbReference type="SAM" id="MobiDB-lite"/>
    </source>
</evidence>
<dbReference type="Proteomes" id="UP001152799">
    <property type="component" value="Chromosome 13"/>
</dbReference>
<sequence>MAHRDKASNQLLDYKLKNSSPTTTTGHGTPIVDKNAPLTVGPRGPILLQDVHLVEELAHFARERIPERVVHAKGAGAFGFFEVTHDVSQYCGAKLFDTIGKRTPIAARFSTVGGESGSADTARDPRGFAVKFYTEDGIWDLVGNNTPIFFIRDPTMFPSFIHTQKRNPQTHLKDPDMMWDFHTLRPESMHQWLFLFGDRGIPDGYRHMNGYGSHTFKLVNKYGQFNYCKFHYKTNQGIRCLTADKADQLASEDPDYAIRDLFNAIAKGDYPSYTLYFQIMSPEQANQVKFNPFDMTKVWPQSEFPLIPVGKLTFNRNPENYFSEVEMIAMNPAHLVPGIEPSPDRMLQGRLFAYGDTHRHRLGPNHLQIPVNCPFKVRNYQRDGFMAISNQGAAPNYYPNSFSGPEADEKVKTFYPPYQLSGEVTRTDDSFKEDDFDQPRTFWRKVLDEAARERLVNNMVGSLKQASDFIQERAVRNFYKVDESLGRRIEEQLNIVRRARANL</sequence>
<accession>A0A9N9QFZ0</accession>
<evidence type="ECO:0000256" key="12">
    <source>
        <dbReference type="RuleBase" id="RU004142"/>
    </source>
</evidence>
<evidence type="ECO:0000256" key="4">
    <source>
        <dbReference type="ARBA" id="ARBA00022723"/>
    </source>
</evidence>
<evidence type="ECO:0000256" key="10">
    <source>
        <dbReference type="PIRSR" id="PIRSR038928-2"/>
    </source>
</evidence>
<reference evidence="15" key="1">
    <citation type="submission" date="2022-01" db="EMBL/GenBank/DDBJ databases">
        <authorList>
            <person name="King R."/>
        </authorList>
    </citation>
    <scope>NUCLEOTIDE SEQUENCE</scope>
</reference>
<keyword evidence="3 10" id="KW-0349">Heme</keyword>
<dbReference type="InterPro" id="IPR010582">
    <property type="entry name" value="Catalase_immune_responsive"/>
</dbReference>
<dbReference type="PROSITE" id="PS00438">
    <property type="entry name" value="CATALASE_2"/>
    <property type="match status" value="1"/>
</dbReference>
<dbReference type="InterPro" id="IPR024711">
    <property type="entry name" value="Catalase_clade1/3"/>
</dbReference>
<dbReference type="OrthoDB" id="6880011at2759"/>
<dbReference type="InterPro" id="IPR024708">
    <property type="entry name" value="Catalase_AS"/>
</dbReference>
<feature type="compositionally biased region" description="Low complexity" evidence="13">
    <location>
        <begin position="19"/>
        <end position="30"/>
    </location>
</feature>
<evidence type="ECO:0000256" key="3">
    <source>
        <dbReference type="ARBA" id="ARBA00022617"/>
    </source>
</evidence>
<comment type="similarity">
    <text evidence="1 11">Belongs to the catalase family.</text>
</comment>
<feature type="domain" description="Catalase core" evidence="14">
    <location>
        <begin position="24"/>
        <end position="406"/>
    </location>
</feature>
<dbReference type="GO" id="GO:0004096">
    <property type="term" value="F:catalase activity"/>
    <property type="evidence" value="ECO:0007669"/>
    <property type="project" value="UniProtKB-EC"/>
</dbReference>
<dbReference type="EMBL" id="OU892289">
    <property type="protein sequence ID" value="CAG9763191.1"/>
    <property type="molecule type" value="Genomic_DNA"/>
</dbReference>
<keyword evidence="7 11" id="KW-0376">Hydrogen peroxide</keyword>
<dbReference type="GO" id="GO:0042744">
    <property type="term" value="P:hydrogen peroxide catabolic process"/>
    <property type="evidence" value="ECO:0007669"/>
    <property type="project" value="UniProtKB-KW"/>
</dbReference>
<organism evidence="15 16">
    <name type="scientific">Ceutorhynchus assimilis</name>
    <name type="common">cabbage seed weevil</name>
    <dbReference type="NCBI Taxonomy" id="467358"/>
    <lineage>
        <taxon>Eukaryota</taxon>
        <taxon>Metazoa</taxon>
        <taxon>Ecdysozoa</taxon>
        <taxon>Arthropoda</taxon>
        <taxon>Hexapoda</taxon>
        <taxon>Insecta</taxon>
        <taxon>Pterygota</taxon>
        <taxon>Neoptera</taxon>
        <taxon>Endopterygota</taxon>
        <taxon>Coleoptera</taxon>
        <taxon>Polyphaga</taxon>
        <taxon>Cucujiformia</taxon>
        <taxon>Curculionidae</taxon>
        <taxon>Ceutorhynchinae</taxon>
        <taxon>Ceutorhynchus</taxon>
    </lineage>
</organism>
<keyword evidence="5 11" id="KW-0560">Oxidoreductase</keyword>
<feature type="active site" evidence="9">
    <location>
        <position position="71"/>
    </location>
</feature>
<evidence type="ECO:0000256" key="11">
    <source>
        <dbReference type="RuleBase" id="RU000498"/>
    </source>
</evidence>
<dbReference type="PROSITE" id="PS00437">
    <property type="entry name" value="CATALASE_1"/>
    <property type="match status" value="1"/>
</dbReference>
<dbReference type="GO" id="GO:0005777">
    <property type="term" value="C:peroxisome"/>
    <property type="evidence" value="ECO:0007669"/>
    <property type="project" value="TreeGrafter"/>
</dbReference>
<proteinExistence type="inferred from homology"/>
<dbReference type="Pfam" id="PF00199">
    <property type="entry name" value="Catalase"/>
    <property type="match status" value="1"/>
</dbReference>
<comment type="cofactor">
    <cofactor evidence="10">
        <name>heme</name>
        <dbReference type="ChEBI" id="CHEBI:30413"/>
    </cofactor>
</comment>
<comment type="catalytic activity">
    <reaction evidence="8 11">
        <text>2 H2O2 = O2 + 2 H2O</text>
        <dbReference type="Rhea" id="RHEA:20309"/>
        <dbReference type="ChEBI" id="CHEBI:15377"/>
        <dbReference type="ChEBI" id="CHEBI:15379"/>
        <dbReference type="ChEBI" id="CHEBI:16240"/>
        <dbReference type="EC" id="1.11.1.6"/>
    </reaction>
</comment>
<dbReference type="CDD" id="cd08156">
    <property type="entry name" value="catalase_clade_3"/>
    <property type="match status" value="1"/>
</dbReference>
<dbReference type="GO" id="GO:0005739">
    <property type="term" value="C:mitochondrion"/>
    <property type="evidence" value="ECO:0007669"/>
    <property type="project" value="TreeGrafter"/>
</dbReference>
<evidence type="ECO:0000256" key="5">
    <source>
        <dbReference type="ARBA" id="ARBA00023002"/>
    </source>
</evidence>
<dbReference type="InterPro" id="IPR040333">
    <property type="entry name" value="Catalase_3"/>
</dbReference>
<dbReference type="FunFam" id="2.40.180.10:FF:000001">
    <property type="entry name" value="Catalase"/>
    <property type="match status" value="1"/>
</dbReference>
<name>A0A9N9QFZ0_9CUCU</name>
<evidence type="ECO:0000256" key="7">
    <source>
        <dbReference type="ARBA" id="ARBA00023324"/>
    </source>
</evidence>
<dbReference type="PANTHER" id="PTHR11465:SF9">
    <property type="entry name" value="CATALASE"/>
    <property type="match status" value="1"/>
</dbReference>
<feature type="active site" evidence="9">
    <location>
        <position position="144"/>
    </location>
</feature>
<dbReference type="PROSITE" id="PS51402">
    <property type="entry name" value="CATALASE_3"/>
    <property type="match status" value="1"/>
</dbReference>
<feature type="region of interest" description="Disordered" evidence="13">
    <location>
        <begin position="14"/>
        <end position="36"/>
    </location>
</feature>
<dbReference type="InterPro" id="IPR020835">
    <property type="entry name" value="Catalase_sf"/>
</dbReference>
<evidence type="ECO:0000259" key="14">
    <source>
        <dbReference type="SMART" id="SM01060"/>
    </source>
</evidence>
<evidence type="ECO:0000256" key="6">
    <source>
        <dbReference type="ARBA" id="ARBA00023004"/>
    </source>
</evidence>
<dbReference type="GO" id="GO:0046872">
    <property type="term" value="F:metal ion binding"/>
    <property type="evidence" value="ECO:0007669"/>
    <property type="project" value="UniProtKB-KW"/>
</dbReference>
<dbReference type="PIRSF" id="PIRSF038928">
    <property type="entry name" value="Catalase_clade1-3"/>
    <property type="match status" value="1"/>
</dbReference>
<dbReference type="PRINTS" id="PR00067">
    <property type="entry name" value="CATALASE"/>
</dbReference>
<dbReference type="PANTHER" id="PTHR11465">
    <property type="entry name" value="CATALASE"/>
    <property type="match status" value="1"/>
</dbReference>
<dbReference type="GO" id="GO:0020037">
    <property type="term" value="F:heme binding"/>
    <property type="evidence" value="ECO:0007669"/>
    <property type="project" value="InterPro"/>
</dbReference>
<evidence type="ECO:0000256" key="1">
    <source>
        <dbReference type="ARBA" id="ARBA00005329"/>
    </source>
</evidence>
<keyword evidence="2 11" id="KW-0575">Peroxidase</keyword>
<dbReference type="Gene3D" id="2.40.180.10">
    <property type="entry name" value="Catalase core domain"/>
    <property type="match status" value="1"/>
</dbReference>
<dbReference type="EC" id="1.11.1.6" evidence="11"/>
<dbReference type="SUPFAM" id="SSF56634">
    <property type="entry name" value="Heme-dependent catalase-like"/>
    <property type="match status" value="1"/>
</dbReference>
<evidence type="ECO:0000313" key="15">
    <source>
        <dbReference type="EMBL" id="CAG9763191.1"/>
    </source>
</evidence>
<keyword evidence="4 10" id="KW-0479">Metal-binding</keyword>
<feature type="binding site" description="axial binding residue" evidence="10">
    <location>
        <position position="354"/>
    </location>
    <ligand>
        <name>heme</name>
        <dbReference type="ChEBI" id="CHEBI:30413"/>
    </ligand>
    <ligandPart>
        <name>Fe</name>
        <dbReference type="ChEBI" id="CHEBI:18248"/>
    </ligandPart>
</feature>
<dbReference type="InterPro" id="IPR011614">
    <property type="entry name" value="Catalase_core"/>
</dbReference>
<dbReference type="Pfam" id="PF06628">
    <property type="entry name" value="Catalase-rel"/>
    <property type="match status" value="1"/>
</dbReference>
<dbReference type="GO" id="GO:0042542">
    <property type="term" value="P:response to hydrogen peroxide"/>
    <property type="evidence" value="ECO:0007669"/>
    <property type="project" value="TreeGrafter"/>
</dbReference>
<gene>
    <name evidence="15" type="ORF">CEUTPL_LOCUS3861</name>
</gene>
<evidence type="ECO:0000313" key="16">
    <source>
        <dbReference type="Proteomes" id="UP001152799"/>
    </source>
</evidence>
<dbReference type="AlphaFoldDB" id="A0A9N9QFZ0"/>
<protein>
    <recommendedName>
        <fullName evidence="11">Catalase</fullName>
        <ecNumber evidence="11">1.11.1.6</ecNumber>
    </recommendedName>
</protein>
<dbReference type="SMART" id="SM01060">
    <property type="entry name" value="Catalase"/>
    <property type="match status" value="1"/>
</dbReference>
<comment type="function">
    <text evidence="12">Catalyzes the degradation of hydrogen peroxide (H(2)O(2)) generated by peroxisomal oxidases to water and oxygen, thereby protecting cells from the toxic effects of hydrogen peroxide.</text>
</comment>
<evidence type="ECO:0000256" key="2">
    <source>
        <dbReference type="ARBA" id="ARBA00022559"/>
    </source>
</evidence>